<dbReference type="EMBL" id="ML769387">
    <property type="protein sequence ID" value="KAE9409485.1"/>
    <property type="molecule type" value="Genomic_DNA"/>
</dbReference>
<keyword evidence="7" id="KW-0325">Glycoprotein</keyword>
<dbReference type="GO" id="GO:0004622">
    <property type="term" value="F:phosphatidylcholine lysophospholipase activity"/>
    <property type="evidence" value="ECO:0007669"/>
    <property type="project" value="UniProtKB-EC"/>
</dbReference>
<dbReference type="AlphaFoldDB" id="A0A6A4ILZ7"/>
<dbReference type="PANTHER" id="PTHR10728:SF33">
    <property type="entry name" value="LYSOPHOSPHOLIPASE 1-RELATED"/>
    <property type="match status" value="1"/>
</dbReference>
<dbReference type="SMART" id="SM00022">
    <property type="entry name" value="PLAc"/>
    <property type="match status" value="1"/>
</dbReference>
<dbReference type="GO" id="GO:0005829">
    <property type="term" value="C:cytosol"/>
    <property type="evidence" value="ECO:0007669"/>
    <property type="project" value="TreeGrafter"/>
</dbReference>
<evidence type="ECO:0000256" key="4">
    <source>
        <dbReference type="ARBA" id="ARBA00022801"/>
    </source>
</evidence>
<keyword evidence="3 9" id="KW-0732">Signal</keyword>
<keyword evidence="5 8" id="KW-0442">Lipid degradation</keyword>
<evidence type="ECO:0000313" key="12">
    <source>
        <dbReference type="Proteomes" id="UP000799118"/>
    </source>
</evidence>
<gene>
    <name evidence="11" type="ORF">BT96DRAFT_931680</name>
</gene>
<dbReference type="OrthoDB" id="4084751at2759"/>
<dbReference type="InterPro" id="IPR002642">
    <property type="entry name" value="LysoPLipase_cat_dom"/>
</dbReference>
<evidence type="ECO:0000256" key="9">
    <source>
        <dbReference type="RuleBase" id="RU362103"/>
    </source>
</evidence>
<keyword evidence="4 8" id="KW-0378">Hydrolase</keyword>
<comment type="catalytic activity">
    <reaction evidence="9">
        <text>a 1-acyl-sn-glycero-3-phosphocholine + H2O = sn-glycerol 3-phosphocholine + a fatty acid + H(+)</text>
        <dbReference type="Rhea" id="RHEA:15177"/>
        <dbReference type="ChEBI" id="CHEBI:15377"/>
        <dbReference type="ChEBI" id="CHEBI:15378"/>
        <dbReference type="ChEBI" id="CHEBI:16870"/>
        <dbReference type="ChEBI" id="CHEBI:28868"/>
        <dbReference type="ChEBI" id="CHEBI:58168"/>
        <dbReference type="EC" id="3.1.1.5"/>
    </reaction>
</comment>
<name>A0A6A4ILZ7_9AGAR</name>
<evidence type="ECO:0000256" key="6">
    <source>
        <dbReference type="ARBA" id="ARBA00023098"/>
    </source>
</evidence>
<comment type="similarity">
    <text evidence="1 9">Belongs to the lysophospholipase family.</text>
</comment>
<feature type="domain" description="PLA2c" evidence="10">
    <location>
        <begin position="33"/>
        <end position="581"/>
    </location>
</feature>
<evidence type="ECO:0000256" key="2">
    <source>
        <dbReference type="ARBA" id="ARBA00013274"/>
    </source>
</evidence>
<evidence type="ECO:0000256" key="3">
    <source>
        <dbReference type="ARBA" id="ARBA00022729"/>
    </source>
</evidence>
<evidence type="ECO:0000313" key="11">
    <source>
        <dbReference type="EMBL" id="KAE9409485.1"/>
    </source>
</evidence>
<dbReference type="GO" id="GO:0046475">
    <property type="term" value="P:glycerophospholipid catabolic process"/>
    <property type="evidence" value="ECO:0007669"/>
    <property type="project" value="TreeGrafter"/>
</dbReference>
<evidence type="ECO:0000256" key="1">
    <source>
        <dbReference type="ARBA" id="ARBA00008780"/>
    </source>
</evidence>
<evidence type="ECO:0000256" key="8">
    <source>
        <dbReference type="PROSITE-ProRule" id="PRU00555"/>
    </source>
</evidence>
<dbReference type="Gene3D" id="3.40.1090.10">
    <property type="entry name" value="Cytosolic phospholipase A2 catalytic domain"/>
    <property type="match status" value="1"/>
</dbReference>
<dbReference type="GO" id="GO:0004623">
    <property type="term" value="F:phospholipase A2 activity"/>
    <property type="evidence" value="ECO:0007669"/>
    <property type="project" value="TreeGrafter"/>
</dbReference>
<keyword evidence="6 8" id="KW-0443">Lipid metabolism</keyword>
<sequence>MANSFTFSLWLYLAFSVVRSSASLLAYAPSRTACPDISKYPLVHTFTITQQVLNPLERTYITDRESTVIPESWEAWLGNGSAIGYNTADFTGHFARIGIAFSGGGYRASQFGAGVISAIDARNTTAVAAGTGGLLQVASYLSGLSGLYMNNFPTIQDMVLGSQPGWLLEEDLVLPGGAADLTALENVEYYGAIVASLVAKTAAGFTVTIGDAWARMLSYHFLSGTSESNFFDPSSHGAGQLWSQIADATFFKNKQAPFLWNNSLTLPVYEVSPYEFASFDPDISAGANLTFIGTSLSGGAPVDHASCITGFDEAGFVIGTSSNVFWSLIVYQALLNEAAEDVELLQELLGSLTMRLSPNGQKRLLTRFRVSPFYGIASSTNPYSSNPELNLIDGGTNGENIPLNPLLVNARAIDTIVAVDASDDTDEDWPNGLSLLFSTERLSTLLVDSHQQLPEIPASTDDFIAQGLNLRPTFFGCDSTDTPLVIYIPNAPPLTGDAPYTNGATAQLQYQVNETEIILKQSYENTVGGFVPNTNLPDPNWGRCLQCAAVDRSRLKVTPTVDRSAFCTTCFTQYCYNTANLTSSAELPNRQLNYAGPNSKSL</sequence>
<dbReference type="Pfam" id="PF01735">
    <property type="entry name" value="PLA2_B"/>
    <property type="match status" value="1"/>
</dbReference>
<dbReference type="EC" id="3.1.1.5" evidence="2 9"/>
<dbReference type="InterPro" id="IPR016035">
    <property type="entry name" value="Acyl_Trfase/lysoPLipase"/>
</dbReference>
<keyword evidence="12" id="KW-1185">Reference proteome</keyword>
<evidence type="ECO:0000256" key="7">
    <source>
        <dbReference type="ARBA" id="ARBA00023180"/>
    </source>
</evidence>
<feature type="chain" id="PRO_5025711567" description="Lysophospholipase" evidence="9">
    <location>
        <begin position="23"/>
        <end position="602"/>
    </location>
</feature>
<feature type="signal peptide" evidence="9">
    <location>
        <begin position="1"/>
        <end position="22"/>
    </location>
</feature>
<evidence type="ECO:0000256" key="5">
    <source>
        <dbReference type="ARBA" id="ARBA00022963"/>
    </source>
</evidence>
<organism evidence="11 12">
    <name type="scientific">Gymnopus androsaceus JB14</name>
    <dbReference type="NCBI Taxonomy" id="1447944"/>
    <lineage>
        <taxon>Eukaryota</taxon>
        <taxon>Fungi</taxon>
        <taxon>Dikarya</taxon>
        <taxon>Basidiomycota</taxon>
        <taxon>Agaricomycotina</taxon>
        <taxon>Agaricomycetes</taxon>
        <taxon>Agaricomycetidae</taxon>
        <taxon>Agaricales</taxon>
        <taxon>Marasmiineae</taxon>
        <taxon>Omphalotaceae</taxon>
        <taxon>Gymnopus</taxon>
    </lineage>
</organism>
<accession>A0A6A4ILZ7</accession>
<dbReference type="Proteomes" id="UP000799118">
    <property type="component" value="Unassembled WGS sequence"/>
</dbReference>
<dbReference type="PROSITE" id="PS51210">
    <property type="entry name" value="PLA2C"/>
    <property type="match status" value="1"/>
</dbReference>
<dbReference type="PANTHER" id="PTHR10728">
    <property type="entry name" value="CYTOSOLIC PHOSPHOLIPASE A2"/>
    <property type="match status" value="1"/>
</dbReference>
<proteinExistence type="inferred from homology"/>
<dbReference type="SUPFAM" id="SSF52151">
    <property type="entry name" value="FabD/lysophospholipase-like"/>
    <property type="match status" value="1"/>
</dbReference>
<protein>
    <recommendedName>
        <fullName evidence="2 9">Lysophospholipase</fullName>
        <ecNumber evidence="2 9">3.1.1.5</ecNumber>
    </recommendedName>
</protein>
<reference evidence="11" key="1">
    <citation type="journal article" date="2019" name="Environ. Microbiol.">
        <title>Fungal ecological strategies reflected in gene transcription - a case study of two litter decomposers.</title>
        <authorList>
            <person name="Barbi F."/>
            <person name="Kohler A."/>
            <person name="Barry K."/>
            <person name="Baskaran P."/>
            <person name="Daum C."/>
            <person name="Fauchery L."/>
            <person name="Ihrmark K."/>
            <person name="Kuo A."/>
            <person name="LaButti K."/>
            <person name="Lipzen A."/>
            <person name="Morin E."/>
            <person name="Grigoriev I.V."/>
            <person name="Henrissat B."/>
            <person name="Lindahl B."/>
            <person name="Martin F."/>
        </authorList>
    </citation>
    <scope>NUCLEOTIDE SEQUENCE</scope>
    <source>
        <strain evidence="11">JB14</strain>
    </source>
</reference>
<evidence type="ECO:0000259" key="10">
    <source>
        <dbReference type="PROSITE" id="PS51210"/>
    </source>
</evidence>